<dbReference type="InterPro" id="IPR036922">
    <property type="entry name" value="Rieske_2Fe-2S_sf"/>
</dbReference>
<dbReference type="RefSeq" id="WP_310898895.1">
    <property type="nucleotide sequence ID" value="NZ_JAMQOS010000001.1"/>
</dbReference>
<evidence type="ECO:0000256" key="3">
    <source>
        <dbReference type="ARBA" id="ARBA00023004"/>
    </source>
</evidence>
<keyword evidence="4" id="KW-0411">Iron-sulfur</keyword>
<dbReference type="Proteomes" id="UP001268864">
    <property type="component" value="Unassembled WGS sequence"/>
</dbReference>
<name>A0ABU2FL71_9EURY</name>
<feature type="domain" description="Rieske" evidence="5">
    <location>
        <begin position="28"/>
        <end position="106"/>
    </location>
</feature>
<keyword evidence="3" id="KW-0408">Iron</keyword>
<evidence type="ECO:0000313" key="7">
    <source>
        <dbReference type="Proteomes" id="UP001268864"/>
    </source>
</evidence>
<keyword evidence="1" id="KW-0001">2Fe-2S</keyword>
<keyword evidence="7" id="KW-1185">Reference proteome</keyword>
<evidence type="ECO:0000256" key="2">
    <source>
        <dbReference type="ARBA" id="ARBA00022723"/>
    </source>
</evidence>
<dbReference type="InterPro" id="IPR017941">
    <property type="entry name" value="Rieske_2Fe-2S"/>
</dbReference>
<evidence type="ECO:0000256" key="4">
    <source>
        <dbReference type="ARBA" id="ARBA00023014"/>
    </source>
</evidence>
<protein>
    <submittedName>
        <fullName evidence="6">Rieske 2Fe-2S domain-containing protein</fullName>
    </submittedName>
</protein>
<dbReference type="Gene3D" id="2.102.10.10">
    <property type="entry name" value="Rieske [2Fe-2S] iron-sulphur domain"/>
    <property type="match status" value="1"/>
</dbReference>
<dbReference type="PROSITE" id="PS51296">
    <property type="entry name" value="RIESKE"/>
    <property type="match status" value="1"/>
</dbReference>
<evidence type="ECO:0000313" key="6">
    <source>
        <dbReference type="EMBL" id="MDS0281057.1"/>
    </source>
</evidence>
<accession>A0ABU2FL71</accession>
<proteinExistence type="predicted"/>
<dbReference type="Pfam" id="PF00355">
    <property type="entry name" value="Rieske"/>
    <property type="match status" value="1"/>
</dbReference>
<dbReference type="SUPFAM" id="SSF50022">
    <property type="entry name" value="ISP domain"/>
    <property type="match status" value="1"/>
</dbReference>
<reference evidence="6 7" key="1">
    <citation type="submission" date="2022-06" db="EMBL/GenBank/DDBJ databases">
        <title>Halomicroarcula sp. a new haloarchaeum isolate from saline soil.</title>
        <authorList>
            <person name="Strakova D."/>
            <person name="Galisteo C."/>
            <person name="Sanchez-Porro C."/>
            <person name="Ventosa A."/>
        </authorList>
    </citation>
    <scope>NUCLEOTIDE SEQUENCE [LARGE SCALE GENOMIC DNA]</scope>
    <source>
        <strain evidence="6 7">S3CR25-11</strain>
    </source>
</reference>
<comment type="caution">
    <text evidence="6">The sequence shown here is derived from an EMBL/GenBank/DDBJ whole genome shotgun (WGS) entry which is preliminary data.</text>
</comment>
<gene>
    <name evidence="6" type="ORF">NDI86_02915</name>
</gene>
<organism evidence="6 7">
    <name type="scientific">Haloarcula onubensis</name>
    <dbReference type="NCBI Taxonomy" id="2950539"/>
    <lineage>
        <taxon>Archaea</taxon>
        <taxon>Methanobacteriati</taxon>
        <taxon>Methanobacteriota</taxon>
        <taxon>Stenosarchaea group</taxon>
        <taxon>Halobacteria</taxon>
        <taxon>Halobacteriales</taxon>
        <taxon>Haloarculaceae</taxon>
        <taxon>Haloarcula</taxon>
    </lineage>
</organism>
<dbReference type="EMBL" id="JAMQOS010000001">
    <property type="protein sequence ID" value="MDS0281057.1"/>
    <property type="molecule type" value="Genomic_DNA"/>
</dbReference>
<keyword evidence="2" id="KW-0479">Metal-binding</keyword>
<evidence type="ECO:0000256" key="1">
    <source>
        <dbReference type="ARBA" id="ARBA00022714"/>
    </source>
</evidence>
<sequence>MHQLTTVEQVHDEGSYLFTAEDRHGDPEELVVVPCEDGVEAWRNRCTHEDQRFDTGDGVPMRDGEIICPRHGSLFDACEGDCDNGEAAGTTLPGVGLAERHGTVFLLDEDYEFMHEGGIDDDDGPSSTSHLQL</sequence>
<evidence type="ECO:0000259" key="5">
    <source>
        <dbReference type="PROSITE" id="PS51296"/>
    </source>
</evidence>